<feature type="non-terminal residue" evidence="1">
    <location>
        <position position="1"/>
    </location>
</feature>
<organism evidence="1 2">
    <name type="scientific">Sesamum alatum</name>
    <dbReference type="NCBI Taxonomy" id="300844"/>
    <lineage>
        <taxon>Eukaryota</taxon>
        <taxon>Viridiplantae</taxon>
        <taxon>Streptophyta</taxon>
        <taxon>Embryophyta</taxon>
        <taxon>Tracheophyta</taxon>
        <taxon>Spermatophyta</taxon>
        <taxon>Magnoliopsida</taxon>
        <taxon>eudicotyledons</taxon>
        <taxon>Gunneridae</taxon>
        <taxon>Pentapetalae</taxon>
        <taxon>asterids</taxon>
        <taxon>lamiids</taxon>
        <taxon>Lamiales</taxon>
        <taxon>Pedaliaceae</taxon>
        <taxon>Sesamum</taxon>
    </lineage>
</organism>
<comment type="caution">
    <text evidence="1">The sequence shown here is derived from an EMBL/GenBank/DDBJ whole genome shotgun (WGS) entry which is preliminary data.</text>
</comment>
<gene>
    <name evidence="1" type="ORF">Salat_2433700</name>
</gene>
<dbReference type="EMBL" id="JACGWO010000009">
    <property type="protein sequence ID" value="KAK4420207.1"/>
    <property type="molecule type" value="Genomic_DNA"/>
</dbReference>
<reference evidence="1" key="1">
    <citation type="submission" date="2020-06" db="EMBL/GenBank/DDBJ databases">
        <authorList>
            <person name="Li T."/>
            <person name="Hu X."/>
            <person name="Zhang T."/>
            <person name="Song X."/>
            <person name="Zhang H."/>
            <person name="Dai N."/>
            <person name="Sheng W."/>
            <person name="Hou X."/>
            <person name="Wei L."/>
        </authorList>
    </citation>
    <scope>NUCLEOTIDE SEQUENCE</scope>
    <source>
        <strain evidence="1">3651</strain>
        <tissue evidence="1">Leaf</tissue>
    </source>
</reference>
<keyword evidence="2" id="KW-1185">Reference proteome</keyword>
<evidence type="ECO:0000313" key="1">
    <source>
        <dbReference type="EMBL" id="KAK4420207.1"/>
    </source>
</evidence>
<accession>A0AAE1XYY8</accession>
<dbReference type="Proteomes" id="UP001293254">
    <property type="component" value="Unassembled WGS sequence"/>
</dbReference>
<name>A0AAE1XYY8_9LAMI</name>
<proteinExistence type="predicted"/>
<protein>
    <submittedName>
        <fullName evidence="1">Uncharacterized protein</fullName>
    </submittedName>
</protein>
<dbReference type="AlphaFoldDB" id="A0AAE1XYY8"/>
<sequence length="135" mass="15018">AHLPWALGLPLDSKVSKVLVDGQWQWLASRAVGLTEICGHLPRVEHGQEQGTLEEPWGLHNGGSDETIFTASRCDLLELTDARASKNTQNLFILWLAVQGKLFDYGPAMDAAVATRLRIVHHRPPRNPHSSLLWL</sequence>
<evidence type="ECO:0000313" key="2">
    <source>
        <dbReference type="Proteomes" id="UP001293254"/>
    </source>
</evidence>
<reference evidence="1" key="2">
    <citation type="journal article" date="2024" name="Plant">
        <title>Genomic evolution and insights into agronomic trait innovations of Sesamum species.</title>
        <authorList>
            <person name="Miao H."/>
            <person name="Wang L."/>
            <person name="Qu L."/>
            <person name="Liu H."/>
            <person name="Sun Y."/>
            <person name="Le M."/>
            <person name="Wang Q."/>
            <person name="Wei S."/>
            <person name="Zheng Y."/>
            <person name="Lin W."/>
            <person name="Duan Y."/>
            <person name="Cao H."/>
            <person name="Xiong S."/>
            <person name="Wang X."/>
            <person name="Wei L."/>
            <person name="Li C."/>
            <person name="Ma Q."/>
            <person name="Ju M."/>
            <person name="Zhao R."/>
            <person name="Li G."/>
            <person name="Mu C."/>
            <person name="Tian Q."/>
            <person name="Mei H."/>
            <person name="Zhang T."/>
            <person name="Gao T."/>
            <person name="Zhang H."/>
        </authorList>
    </citation>
    <scope>NUCLEOTIDE SEQUENCE</scope>
    <source>
        <strain evidence="1">3651</strain>
    </source>
</reference>